<accession>A0AAV1IGF8</accession>
<dbReference type="InterPro" id="IPR044726">
    <property type="entry name" value="ABCC_6TM_D2"/>
</dbReference>
<feature type="domain" description="ABC transmembrane type-1" evidence="13">
    <location>
        <begin position="1031"/>
        <end position="1291"/>
    </location>
</feature>
<dbReference type="PANTHER" id="PTHR24223">
    <property type="entry name" value="ATP-BINDING CASSETTE SUB-FAMILY C"/>
    <property type="match status" value="1"/>
</dbReference>
<feature type="transmembrane region" description="Helical" evidence="11">
    <location>
        <begin position="1081"/>
        <end position="1107"/>
    </location>
</feature>
<organism evidence="14 15">
    <name type="scientific">Coccomyxa viridis</name>
    <dbReference type="NCBI Taxonomy" id="1274662"/>
    <lineage>
        <taxon>Eukaryota</taxon>
        <taxon>Viridiplantae</taxon>
        <taxon>Chlorophyta</taxon>
        <taxon>core chlorophytes</taxon>
        <taxon>Trebouxiophyceae</taxon>
        <taxon>Trebouxiophyceae incertae sedis</taxon>
        <taxon>Coccomyxaceae</taxon>
        <taxon>Coccomyxa</taxon>
    </lineage>
</organism>
<evidence type="ECO:0000256" key="2">
    <source>
        <dbReference type="ARBA" id="ARBA00009726"/>
    </source>
</evidence>
<comment type="caution">
    <text evidence="14">The sequence shown here is derived from an EMBL/GenBank/DDBJ whole genome shotgun (WGS) entry which is preliminary data.</text>
</comment>
<dbReference type="GO" id="GO:0005774">
    <property type="term" value="C:vacuolar membrane"/>
    <property type="evidence" value="ECO:0007669"/>
    <property type="project" value="UniProtKB-SubCell"/>
</dbReference>
<proteinExistence type="inferred from homology"/>
<dbReference type="Pfam" id="PF00005">
    <property type="entry name" value="ABC_tran"/>
    <property type="match status" value="2"/>
</dbReference>
<feature type="transmembrane region" description="Helical" evidence="11">
    <location>
        <begin position="249"/>
        <end position="272"/>
    </location>
</feature>
<feature type="compositionally biased region" description="Basic and acidic residues" evidence="10">
    <location>
        <begin position="496"/>
        <end position="516"/>
    </location>
</feature>
<dbReference type="InterPro" id="IPR017871">
    <property type="entry name" value="ABC_transporter-like_CS"/>
</dbReference>
<feature type="transmembrane region" description="Helical" evidence="11">
    <location>
        <begin position="1261"/>
        <end position="1284"/>
    </location>
</feature>
<sequence length="1600" mass="174355">MEQDPKLTQKAAEEPEDTQVLKLQAAKRDALAKQKPEPDAWRSPLSFLVFWWYLRRVLCLGWRKTLVMDDLPKLNKGLFTDVTHGAFVRSWTKRMTALKKRGARGERALQRCKEGKNWSLLLGVLVTSYFWYIVGSVLLHLVSTGAGFAFPLLLDAITRYLELCGAEADAARNTAYVFAALNFVCPLASGLFHVHSNRLATLAQVKTSAAIIAELFRKSMRMSNASQQSIERGKIINFMSADVNNIIQFLNPAMADIVVAPITIIVAVGLLWRVIGVSVFVGLGVLVVATPVSFIFINKLTNLQGDMLAHTDRRIALVNQLLAGMKSLKMYAWEAAQEARIHNQRKKEMRKLGRMVPYYTLMECTMVASPILAAIASFLTFAAIADPSQFTPGAIFSAVALFGILRPPVEELPHAMVEAGAAIVSLKRLTMFLTLEDRQDEDATPFLGGNGMAVENGEFIYPKATGPKFEFSDDESEEGHDGEDDDDGSDSDDEKEGAADGKNGKKEAAHEPKVDKEPEEDAHEAVVNLPGSSDDGSEGGSNDSFTLRNIDFSVKAGELLCVTGRVGSGKSSLVSAVLGDMERTAGTVRITGSIAYVAQSAWITNDTVQGNITFGKPFDQGRYNRVVEATCLEHDFKILPAGDSTEIGEKGVNLSGGQKQRISMARAAYAGADLYIMDDPLSAVDVHVGKHIFANCITGLLKDKAVLLVTNQLQYAPEADSILYLEDGEMAAYGNYDEVVQNEGFAALLHEYEATAGEEEDDEEEGCEDEDINVEKEKAYLMHATSGSGMHAIEAARMQAVVNQSQLRSQNSLASRSFTTTDPLSLTATRSVKLLPSIRSTDDVDTEPEDKQLLGSRPSRKGGLSGRSSTPAGGLVLRESMLGSKHSMGPLKSRATWAPGCVQQGQGLEHKPNLQPDSFSSLVPRKSAKAAANLYIPRSAGADGASKWDNDKAGTAPVSTPASGAEIGTASPFEGMKIAGDPQKPGKAPEEAPAGEKAGATMTADEEQDEGSVSFRVYWAYFRAGSGVLAVAILAMLAAAEAMSQYQQVWLSRWTGSEAHSCDAPAETHGPPALNTQYFPGYVACGLAYVVGLTLATAGLYTIGWLASTKLHNQLIQTVARAPMYFFDTTPAGRILNRFSKDTYDMDHELPNQIFALVSHLLELAGLIIIVSVLQPFFLAGAVPMLLVYMCVHRFYTRSYIELQRIDAVSRSPVYSHFAESLAGMDTIRAYGYQSRFALMSDSRVDYNHRGFYALNTGDQWLTMTLDFIGALLSFLVSMLVVALKGQLGPSRSALILERTGEMAVKLQVIVMAAATMERRFNAIERILEYHKLPQEKPQEIKDRSPPPAWPTQGVIRYQDVWMRYREGLDPVLKGVTFEVKSGESVGIVGRTGSGKSSLIVALFRLAEPYQGVIMLDGHNLLELGLQDVRGRIAAIPQEPILFSGSIRSNVDPYSAHSDAEIWLALERVNLKGNISNMNGLTSRVTEGGENWSVGQRQLLCVARALLRKPKVLVLDEATASVDGETDAFIQRAIRQNFSGSTIMTIAHRLNTIMDSSKVLVMHDGTTLEYDTVPNLLRMQQGAFRAMVEGAGISHEALNH</sequence>
<evidence type="ECO:0000256" key="7">
    <source>
        <dbReference type="ARBA" id="ARBA00022840"/>
    </source>
</evidence>
<evidence type="ECO:0000256" key="9">
    <source>
        <dbReference type="ARBA" id="ARBA00023136"/>
    </source>
</evidence>
<keyword evidence="7" id="KW-0067">ATP-binding</keyword>
<feature type="compositionally biased region" description="Acidic residues" evidence="10">
    <location>
        <begin position="472"/>
        <end position="495"/>
    </location>
</feature>
<dbReference type="CDD" id="cd03250">
    <property type="entry name" value="ABCC_MRP_domain1"/>
    <property type="match status" value="1"/>
</dbReference>
<dbReference type="SUPFAM" id="SSF52540">
    <property type="entry name" value="P-loop containing nucleoside triphosphate hydrolases"/>
    <property type="match status" value="2"/>
</dbReference>
<feature type="transmembrane region" description="Helical" evidence="11">
    <location>
        <begin position="1177"/>
        <end position="1196"/>
    </location>
</feature>
<dbReference type="PANTHER" id="PTHR24223:SF443">
    <property type="entry name" value="MULTIDRUG-RESISTANCE LIKE PROTEIN 1, ISOFORM I"/>
    <property type="match status" value="1"/>
</dbReference>
<comment type="subcellular location">
    <subcellularLocation>
        <location evidence="1">Vacuole membrane</location>
        <topology evidence="1">Multi-pass membrane protein</topology>
    </subcellularLocation>
</comment>
<feature type="transmembrane region" description="Helical" evidence="11">
    <location>
        <begin position="1020"/>
        <end position="1040"/>
    </location>
</feature>
<dbReference type="PROSITE" id="PS00211">
    <property type="entry name" value="ABC_TRANSPORTER_1"/>
    <property type="match status" value="1"/>
</dbReference>
<dbReference type="CDD" id="cd18580">
    <property type="entry name" value="ABC_6TM_ABCC_D2"/>
    <property type="match status" value="1"/>
</dbReference>
<dbReference type="Gene3D" id="1.20.1560.10">
    <property type="entry name" value="ABC transporter type 1, transmembrane domain"/>
    <property type="match status" value="2"/>
</dbReference>
<feature type="compositionally biased region" description="Low complexity" evidence="10">
    <location>
        <begin position="991"/>
        <end position="1000"/>
    </location>
</feature>
<dbReference type="EMBL" id="CAUYUE010000011">
    <property type="protein sequence ID" value="CAK0785104.1"/>
    <property type="molecule type" value="Genomic_DNA"/>
</dbReference>
<evidence type="ECO:0000313" key="15">
    <source>
        <dbReference type="Proteomes" id="UP001314263"/>
    </source>
</evidence>
<dbReference type="PROSITE" id="PS50893">
    <property type="entry name" value="ABC_TRANSPORTER_2"/>
    <property type="match status" value="2"/>
</dbReference>
<keyword evidence="5" id="KW-0677">Repeat</keyword>
<dbReference type="InterPro" id="IPR044746">
    <property type="entry name" value="ABCC_6TM_D1"/>
</dbReference>
<evidence type="ECO:0000256" key="5">
    <source>
        <dbReference type="ARBA" id="ARBA00022737"/>
    </source>
</evidence>
<evidence type="ECO:0000256" key="1">
    <source>
        <dbReference type="ARBA" id="ARBA00004128"/>
    </source>
</evidence>
<dbReference type="SMART" id="SM00382">
    <property type="entry name" value="AAA"/>
    <property type="match status" value="2"/>
</dbReference>
<evidence type="ECO:0000256" key="11">
    <source>
        <dbReference type="SAM" id="Phobius"/>
    </source>
</evidence>
<dbReference type="InterPro" id="IPR036640">
    <property type="entry name" value="ABC1_TM_sf"/>
</dbReference>
<keyword evidence="4 11" id="KW-0812">Transmembrane</keyword>
<dbReference type="FunFam" id="1.20.1560.10:FF:000010">
    <property type="entry name" value="Multidrug resistance-associated ABC transporter"/>
    <property type="match status" value="1"/>
</dbReference>
<comment type="similarity">
    <text evidence="2">Belongs to the ABC transporter superfamily. ABCC family. Conjugate transporter (TC 3.A.1.208) subfamily.</text>
</comment>
<dbReference type="InterPro" id="IPR011527">
    <property type="entry name" value="ABC1_TM_dom"/>
</dbReference>
<feature type="transmembrane region" description="Helical" evidence="11">
    <location>
        <begin position="356"/>
        <end position="384"/>
    </location>
</feature>
<dbReference type="Pfam" id="PF00664">
    <property type="entry name" value="ABC_membrane"/>
    <property type="match status" value="2"/>
</dbReference>
<keyword evidence="9 11" id="KW-0472">Membrane</keyword>
<dbReference type="GO" id="GO:0005524">
    <property type="term" value="F:ATP binding"/>
    <property type="evidence" value="ECO:0007669"/>
    <property type="project" value="UniProtKB-KW"/>
</dbReference>
<dbReference type="InterPro" id="IPR003439">
    <property type="entry name" value="ABC_transporter-like_ATP-bd"/>
</dbReference>
<evidence type="ECO:0000256" key="8">
    <source>
        <dbReference type="ARBA" id="ARBA00022989"/>
    </source>
</evidence>
<dbReference type="CDD" id="cd03244">
    <property type="entry name" value="ABCC_MRP_domain2"/>
    <property type="match status" value="1"/>
</dbReference>
<dbReference type="Proteomes" id="UP001314263">
    <property type="component" value="Unassembled WGS sequence"/>
</dbReference>
<dbReference type="SUPFAM" id="SSF90123">
    <property type="entry name" value="ABC transporter transmembrane region"/>
    <property type="match status" value="2"/>
</dbReference>
<feature type="transmembrane region" description="Helical" evidence="11">
    <location>
        <begin position="173"/>
        <end position="193"/>
    </location>
</feature>
<keyword evidence="6" id="KW-0547">Nucleotide-binding</keyword>
<dbReference type="GO" id="GO:0140359">
    <property type="term" value="F:ABC-type transporter activity"/>
    <property type="evidence" value="ECO:0007669"/>
    <property type="project" value="InterPro"/>
</dbReference>
<keyword evidence="3" id="KW-0813">Transport</keyword>
<keyword evidence="8 11" id="KW-1133">Transmembrane helix</keyword>
<evidence type="ECO:0000256" key="10">
    <source>
        <dbReference type="SAM" id="MobiDB-lite"/>
    </source>
</evidence>
<dbReference type="GO" id="GO:0016887">
    <property type="term" value="F:ATP hydrolysis activity"/>
    <property type="evidence" value="ECO:0007669"/>
    <property type="project" value="InterPro"/>
</dbReference>
<feature type="region of interest" description="Disordered" evidence="10">
    <location>
        <begin position="839"/>
        <end position="874"/>
    </location>
</feature>
<feature type="domain" description="ABC transporter" evidence="12">
    <location>
        <begin position="1356"/>
        <end position="1589"/>
    </location>
</feature>
<feature type="region of interest" description="Disordered" evidence="10">
    <location>
        <begin position="940"/>
        <end position="1007"/>
    </location>
</feature>
<feature type="domain" description="ABC transporter" evidence="12">
    <location>
        <begin position="527"/>
        <end position="752"/>
    </location>
</feature>
<evidence type="ECO:0000259" key="12">
    <source>
        <dbReference type="PROSITE" id="PS50893"/>
    </source>
</evidence>
<reference evidence="14 15" key="1">
    <citation type="submission" date="2023-10" db="EMBL/GenBank/DDBJ databases">
        <authorList>
            <person name="Maclean D."/>
            <person name="Macfadyen A."/>
        </authorList>
    </citation>
    <scope>NUCLEOTIDE SEQUENCE [LARGE SCALE GENOMIC DNA]</scope>
</reference>
<dbReference type="PROSITE" id="PS50929">
    <property type="entry name" value="ABC_TM1F"/>
    <property type="match status" value="2"/>
</dbReference>
<evidence type="ECO:0000256" key="4">
    <source>
        <dbReference type="ARBA" id="ARBA00022692"/>
    </source>
</evidence>
<dbReference type="InterPro" id="IPR050173">
    <property type="entry name" value="ABC_transporter_C-like"/>
</dbReference>
<evidence type="ECO:0000256" key="3">
    <source>
        <dbReference type="ARBA" id="ARBA00022448"/>
    </source>
</evidence>
<evidence type="ECO:0000259" key="13">
    <source>
        <dbReference type="PROSITE" id="PS50929"/>
    </source>
</evidence>
<dbReference type="FunFam" id="3.40.50.300:FF:000997">
    <property type="entry name" value="Multidrug resistance-associated protein 1"/>
    <property type="match status" value="1"/>
</dbReference>
<feature type="transmembrane region" description="Helical" evidence="11">
    <location>
        <begin position="117"/>
        <end position="134"/>
    </location>
</feature>
<feature type="domain" description="ABC transmembrane type-1" evidence="13">
    <location>
        <begin position="134"/>
        <end position="421"/>
    </location>
</feature>
<name>A0AAV1IGF8_9CHLO</name>
<feature type="transmembrane region" description="Helical" evidence="11">
    <location>
        <begin position="278"/>
        <end position="297"/>
    </location>
</feature>
<dbReference type="CDD" id="cd18579">
    <property type="entry name" value="ABC_6TM_ABCC_D1"/>
    <property type="match status" value="1"/>
</dbReference>
<keyword evidence="15" id="KW-1185">Reference proteome</keyword>
<feature type="region of interest" description="Disordered" evidence="10">
    <location>
        <begin position="465"/>
        <end position="542"/>
    </location>
</feature>
<dbReference type="InterPro" id="IPR003593">
    <property type="entry name" value="AAA+_ATPase"/>
</dbReference>
<evidence type="ECO:0000256" key="6">
    <source>
        <dbReference type="ARBA" id="ARBA00022741"/>
    </source>
</evidence>
<dbReference type="Gene3D" id="3.40.50.300">
    <property type="entry name" value="P-loop containing nucleotide triphosphate hydrolases"/>
    <property type="match status" value="2"/>
</dbReference>
<gene>
    <name evidence="14" type="ORF">CVIRNUC_008310</name>
</gene>
<protein>
    <submittedName>
        <fullName evidence="14">Uncharacterized protein</fullName>
    </submittedName>
</protein>
<dbReference type="InterPro" id="IPR027417">
    <property type="entry name" value="P-loop_NTPase"/>
</dbReference>
<evidence type="ECO:0000313" key="14">
    <source>
        <dbReference type="EMBL" id="CAK0785104.1"/>
    </source>
</evidence>
<dbReference type="FunFam" id="3.40.50.300:FF:000163">
    <property type="entry name" value="Multidrug resistance-associated protein member 4"/>
    <property type="match status" value="1"/>
</dbReference>